<dbReference type="Proteomes" id="UP000275772">
    <property type="component" value="Unassembled WGS sequence"/>
</dbReference>
<reference evidence="1 2" key="1">
    <citation type="submission" date="2017-11" db="EMBL/GenBank/DDBJ databases">
        <authorList>
            <person name="Kracher B."/>
        </authorList>
    </citation>
    <scope>NUCLEOTIDE SEQUENCE [LARGE SCALE GENOMIC DNA]</scope>
    <source>
        <strain evidence="1 2">RACE1</strain>
    </source>
</reference>
<gene>
    <name evidence="1" type="ORF">BLGHR1_12166</name>
</gene>
<evidence type="ECO:0000313" key="1">
    <source>
        <dbReference type="EMBL" id="SZF01402.1"/>
    </source>
</evidence>
<evidence type="ECO:0000313" key="2">
    <source>
        <dbReference type="Proteomes" id="UP000275772"/>
    </source>
</evidence>
<proteinExistence type="predicted"/>
<dbReference type="VEuPathDB" id="FungiDB:BLGHR1_12166"/>
<accession>A0A383UQ56</accession>
<dbReference type="EMBL" id="UNSH01000036">
    <property type="protein sequence ID" value="SZF01402.1"/>
    <property type="molecule type" value="Genomic_DNA"/>
</dbReference>
<organism evidence="1 2">
    <name type="scientific">Blumeria hordei</name>
    <name type="common">Barley powdery mildew</name>
    <name type="synonym">Blumeria graminis f. sp. hordei</name>
    <dbReference type="NCBI Taxonomy" id="2867405"/>
    <lineage>
        <taxon>Eukaryota</taxon>
        <taxon>Fungi</taxon>
        <taxon>Dikarya</taxon>
        <taxon>Ascomycota</taxon>
        <taxon>Pezizomycotina</taxon>
        <taxon>Leotiomycetes</taxon>
        <taxon>Erysiphales</taxon>
        <taxon>Erysiphaceae</taxon>
        <taxon>Blumeria</taxon>
    </lineage>
</organism>
<protein>
    <submittedName>
        <fullName evidence="1">Uncharacterized protein</fullName>
    </submittedName>
</protein>
<sequence length="36" mass="4273">MIQLRFIEQVRGKACQNYALSHYYFLHQIVIAYAAI</sequence>
<name>A0A383UQ56_BLUHO</name>
<dbReference type="AlphaFoldDB" id="A0A383UQ56"/>